<dbReference type="STRING" id="675511.GCA_000341735_03418"/>
<keyword evidence="1 2" id="KW-0597">Phosphoprotein</keyword>
<evidence type="ECO:0000259" key="3">
    <source>
        <dbReference type="PROSITE" id="PS50110"/>
    </source>
</evidence>
<dbReference type="GO" id="GO:0000160">
    <property type="term" value="P:phosphorelay signal transduction system"/>
    <property type="evidence" value="ECO:0007669"/>
    <property type="project" value="InterPro"/>
</dbReference>
<name>A0A4P9UUI6_METBY</name>
<dbReference type="RefSeq" id="WP_017841843.1">
    <property type="nucleotide sequence ID" value="NZ_CP035467.1"/>
</dbReference>
<keyword evidence="5" id="KW-1185">Reference proteome</keyword>
<feature type="modified residue" description="4-aspartylphosphate" evidence="2">
    <location>
        <position position="53"/>
    </location>
</feature>
<dbReference type="AlphaFoldDB" id="A0A4P9UUI6"/>
<evidence type="ECO:0000313" key="4">
    <source>
        <dbReference type="EMBL" id="QCW84273.1"/>
    </source>
</evidence>
<dbReference type="EMBL" id="CP035467">
    <property type="protein sequence ID" value="QCW84273.1"/>
    <property type="molecule type" value="Genomic_DNA"/>
</dbReference>
<dbReference type="Pfam" id="PF00072">
    <property type="entry name" value="Response_reg"/>
    <property type="match status" value="1"/>
</dbReference>
<dbReference type="PROSITE" id="PS50110">
    <property type="entry name" value="RESPONSE_REGULATORY"/>
    <property type="match status" value="1"/>
</dbReference>
<feature type="domain" description="Response regulatory" evidence="3">
    <location>
        <begin position="4"/>
        <end position="120"/>
    </location>
</feature>
<dbReference type="PANTHER" id="PTHR45339">
    <property type="entry name" value="HYBRID SIGNAL TRANSDUCTION HISTIDINE KINASE J"/>
    <property type="match status" value="1"/>
</dbReference>
<proteinExistence type="predicted"/>
<dbReference type="OrthoDB" id="9800897at2"/>
<accession>A0A4P9UUI6</accession>
<dbReference type="KEGG" id="mbur:EQU24_20095"/>
<dbReference type="InterPro" id="IPR001789">
    <property type="entry name" value="Sig_transdc_resp-reg_receiver"/>
</dbReference>
<dbReference type="SMART" id="SM00448">
    <property type="entry name" value="REC"/>
    <property type="match status" value="1"/>
</dbReference>
<evidence type="ECO:0000313" key="5">
    <source>
        <dbReference type="Proteomes" id="UP000305881"/>
    </source>
</evidence>
<dbReference type="CDD" id="cd17548">
    <property type="entry name" value="REC_DivK-like"/>
    <property type="match status" value="1"/>
</dbReference>
<dbReference type="SUPFAM" id="SSF52172">
    <property type="entry name" value="CheY-like"/>
    <property type="match status" value="1"/>
</dbReference>
<evidence type="ECO:0000256" key="2">
    <source>
        <dbReference type="PROSITE-ProRule" id="PRU00169"/>
    </source>
</evidence>
<organism evidence="4 5">
    <name type="scientific">Methylotuvimicrobium buryatense</name>
    <name type="common">Methylomicrobium buryatense</name>
    <dbReference type="NCBI Taxonomy" id="95641"/>
    <lineage>
        <taxon>Bacteria</taxon>
        <taxon>Pseudomonadati</taxon>
        <taxon>Pseudomonadota</taxon>
        <taxon>Gammaproteobacteria</taxon>
        <taxon>Methylococcales</taxon>
        <taxon>Methylococcaceae</taxon>
        <taxon>Methylotuvimicrobium</taxon>
    </lineage>
</organism>
<evidence type="ECO:0000256" key="1">
    <source>
        <dbReference type="ARBA" id="ARBA00022553"/>
    </source>
</evidence>
<dbReference type="InterPro" id="IPR011006">
    <property type="entry name" value="CheY-like_superfamily"/>
</dbReference>
<protein>
    <submittedName>
        <fullName evidence="4">Response regulator</fullName>
    </submittedName>
</protein>
<dbReference type="PANTHER" id="PTHR45339:SF3">
    <property type="entry name" value="HISTIDINE KINASE"/>
    <property type="match status" value="1"/>
</dbReference>
<reference evidence="5" key="1">
    <citation type="journal article" date="2019" name="J. Bacteriol.">
        <title>A Mutagenic Screen Identifies a TonB-Dependent Receptor Required for the Lanthanide Metal Switch in the Type I Methanotroph 'Methylotuvimicrobium buryatense' 5GB1C.</title>
        <authorList>
            <person name="Groom J.D."/>
            <person name="Ford S.M."/>
            <person name="Pesesky M.W."/>
            <person name="Lidstrom M.E."/>
        </authorList>
    </citation>
    <scope>NUCLEOTIDE SEQUENCE [LARGE SCALE GENOMIC DNA]</scope>
    <source>
        <strain evidence="5">5GB1C</strain>
    </source>
</reference>
<sequence length="133" mass="14810">MTAQILVVEDTFINMKLVCMLLEKAGYRVLRADNAEDGIALAQRYLPDLILMDIQLPGIDGLEATRLLKKADATKHIKVVALTAFAMKGDEEKMIAAGCDGYIAKPIQYKNFLGEVEKTLSMNLPKEERHDNT</sequence>
<dbReference type="Gene3D" id="3.40.50.2300">
    <property type="match status" value="1"/>
</dbReference>
<gene>
    <name evidence="4" type="ORF">EQU24_20095</name>
</gene>
<dbReference type="Proteomes" id="UP000305881">
    <property type="component" value="Chromosome"/>
</dbReference>